<feature type="signal peptide" evidence="1">
    <location>
        <begin position="1"/>
        <end position="26"/>
    </location>
</feature>
<reference evidence="2" key="2">
    <citation type="submission" date="2010-07" db="EMBL/GenBank/DDBJ databases">
        <authorList>
            <consortium name="The Broad Institute Genome Sequencing Platform"/>
            <consortium name="Broad Institute Genome Sequencing Center for Infectious Disease"/>
            <person name="Ma L.-J."/>
            <person name="Dead R."/>
            <person name="Young S."/>
            <person name="Zeng Q."/>
            <person name="Koehrsen M."/>
            <person name="Alvarado L."/>
            <person name="Berlin A."/>
            <person name="Chapman S.B."/>
            <person name="Chen Z."/>
            <person name="Freedman E."/>
            <person name="Gellesch M."/>
            <person name="Goldberg J."/>
            <person name="Griggs A."/>
            <person name="Gujja S."/>
            <person name="Heilman E.R."/>
            <person name="Heiman D."/>
            <person name="Hepburn T."/>
            <person name="Howarth C."/>
            <person name="Jen D."/>
            <person name="Larson L."/>
            <person name="Mehta T."/>
            <person name="Neiman D."/>
            <person name="Pearson M."/>
            <person name="Roberts A."/>
            <person name="Saif S."/>
            <person name="Shea T."/>
            <person name="Shenoy N."/>
            <person name="Sisk P."/>
            <person name="Stolte C."/>
            <person name="Sykes S."/>
            <person name="Walk T."/>
            <person name="White J."/>
            <person name="Yandava C."/>
            <person name="Haas B."/>
            <person name="Nusbaum C."/>
            <person name="Birren B."/>
        </authorList>
    </citation>
    <scope>NUCLEOTIDE SEQUENCE</scope>
    <source>
        <strain evidence="2">R3-111a-1</strain>
    </source>
</reference>
<dbReference type="HOGENOM" id="CLU_2941890_0_0_1"/>
<feature type="chain" id="PRO_5015095480" evidence="1">
    <location>
        <begin position="27"/>
        <end position="60"/>
    </location>
</feature>
<reference evidence="3" key="4">
    <citation type="journal article" date="2015" name="G3 (Bethesda)">
        <title>Genome sequences of three phytopathogenic species of the Magnaporthaceae family of fungi.</title>
        <authorList>
            <person name="Okagaki L.H."/>
            <person name="Nunes C.C."/>
            <person name="Sailsbery J."/>
            <person name="Clay B."/>
            <person name="Brown D."/>
            <person name="John T."/>
            <person name="Oh Y."/>
            <person name="Young N."/>
            <person name="Fitzgerald M."/>
            <person name="Haas B.J."/>
            <person name="Zeng Q."/>
            <person name="Young S."/>
            <person name="Adiconis X."/>
            <person name="Fan L."/>
            <person name="Levin J.Z."/>
            <person name="Mitchell T.K."/>
            <person name="Okubara P.A."/>
            <person name="Farman M.L."/>
            <person name="Kohn L.M."/>
            <person name="Birren B."/>
            <person name="Ma L.-J."/>
            <person name="Dean R.A."/>
        </authorList>
    </citation>
    <scope>NUCLEOTIDE SEQUENCE</scope>
    <source>
        <strain evidence="3">R3-111a-1</strain>
    </source>
</reference>
<dbReference type="GeneID" id="20354921"/>
<dbReference type="EnsemblFungi" id="EJT67960">
    <property type="protein sequence ID" value="EJT67960"/>
    <property type="gene ID" value="GGTG_14463"/>
</dbReference>
<proteinExistence type="predicted"/>
<accession>J3PLI4</accession>
<dbReference type="Proteomes" id="UP000006039">
    <property type="component" value="Unassembled WGS sequence"/>
</dbReference>
<name>J3PLI4_GAET3</name>
<dbReference type="AlphaFoldDB" id="J3PLI4"/>
<evidence type="ECO:0000256" key="1">
    <source>
        <dbReference type="SAM" id="SignalP"/>
    </source>
</evidence>
<protein>
    <submittedName>
        <fullName evidence="2 3">Uncharacterized protein</fullName>
    </submittedName>
</protein>
<dbReference type="VEuPathDB" id="FungiDB:GGTG_14463"/>
<evidence type="ECO:0000313" key="2">
    <source>
        <dbReference type="EMBL" id="EJT67960.1"/>
    </source>
</evidence>
<reference evidence="3" key="5">
    <citation type="submission" date="2018-04" db="UniProtKB">
        <authorList>
            <consortium name="EnsemblFungi"/>
        </authorList>
    </citation>
    <scope>IDENTIFICATION</scope>
    <source>
        <strain evidence="3">R3-111a-1</strain>
    </source>
</reference>
<reference evidence="4" key="1">
    <citation type="submission" date="2010-07" db="EMBL/GenBank/DDBJ databases">
        <title>The genome sequence of Gaeumannomyces graminis var. tritici strain R3-111a-1.</title>
        <authorList>
            <consortium name="The Broad Institute Genome Sequencing Platform"/>
            <person name="Ma L.-J."/>
            <person name="Dead R."/>
            <person name="Young S."/>
            <person name="Zeng Q."/>
            <person name="Koehrsen M."/>
            <person name="Alvarado L."/>
            <person name="Berlin A."/>
            <person name="Chapman S.B."/>
            <person name="Chen Z."/>
            <person name="Freedman E."/>
            <person name="Gellesch M."/>
            <person name="Goldberg J."/>
            <person name="Griggs A."/>
            <person name="Gujja S."/>
            <person name="Heilman E.R."/>
            <person name="Heiman D."/>
            <person name="Hepburn T."/>
            <person name="Howarth C."/>
            <person name="Jen D."/>
            <person name="Larson L."/>
            <person name="Mehta T."/>
            <person name="Neiman D."/>
            <person name="Pearson M."/>
            <person name="Roberts A."/>
            <person name="Saif S."/>
            <person name="Shea T."/>
            <person name="Shenoy N."/>
            <person name="Sisk P."/>
            <person name="Stolte C."/>
            <person name="Sykes S."/>
            <person name="Walk T."/>
            <person name="White J."/>
            <person name="Yandava C."/>
            <person name="Haas B."/>
            <person name="Nusbaum C."/>
            <person name="Birren B."/>
        </authorList>
    </citation>
    <scope>NUCLEOTIDE SEQUENCE [LARGE SCALE GENOMIC DNA]</scope>
    <source>
        <strain evidence="4">R3-111a-1</strain>
    </source>
</reference>
<keyword evidence="1" id="KW-0732">Signal</keyword>
<evidence type="ECO:0000313" key="4">
    <source>
        <dbReference type="Proteomes" id="UP000006039"/>
    </source>
</evidence>
<dbReference type="RefSeq" id="XP_009230652.1">
    <property type="nucleotide sequence ID" value="XM_009232388.1"/>
</dbReference>
<dbReference type="EMBL" id="GL385901">
    <property type="protein sequence ID" value="EJT67960.1"/>
    <property type="molecule type" value="Genomic_DNA"/>
</dbReference>
<organism evidence="2">
    <name type="scientific">Gaeumannomyces tritici (strain R3-111a-1)</name>
    <name type="common">Wheat and barley take-all root rot fungus</name>
    <name type="synonym">Gaeumannomyces graminis var. tritici</name>
    <dbReference type="NCBI Taxonomy" id="644352"/>
    <lineage>
        <taxon>Eukaryota</taxon>
        <taxon>Fungi</taxon>
        <taxon>Dikarya</taxon>
        <taxon>Ascomycota</taxon>
        <taxon>Pezizomycotina</taxon>
        <taxon>Sordariomycetes</taxon>
        <taxon>Sordariomycetidae</taxon>
        <taxon>Magnaporthales</taxon>
        <taxon>Magnaporthaceae</taxon>
        <taxon>Gaeumannomyces</taxon>
    </lineage>
</organism>
<reference evidence="2" key="3">
    <citation type="submission" date="2010-09" db="EMBL/GenBank/DDBJ databases">
        <title>Annotation of Gaeumannomyces graminis var. tritici R3-111a-1.</title>
        <authorList>
            <consortium name="The Broad Institute Genome Sequencing Platform"/>
            <person name="Ma L.-J."/>
            <person name="Dead R."/>
            <person name="Young S.K."/>
            <person name="Zeng Q."/>
            <person name="Gargeya S."/>
            <person name="Fitzgerald M."/>
            <person name="Haas B."/>
            <person name="Abouelleil A."/>
            <person name="Alvarado L."/>
            <person name="Arachchi H.M."/>
            <person name="Berlin A."/>
            <person name="Brown A."/>
            <person name="Chapman S.B."/>
            <person name="Chen Z."/>
            <person name="Dunbar C."/>
            <person name="Freedman E."/>
            <person name="Gearin G."/>
            <person name="Gellesch M."/>
            <person name="Goldberg J."/>
            <person name="Griggs A."/>
            <person name="Gujja S."/>
            <person name="Heiman D."/>
            <person name="Howarth C."/>
            <person name="Larson L."/>
            <person name="Lui A."/>
            <person name="MacDonald P.J.P."/>
            <person name="Mehta T."/>
            <person name="Montmayeur A."/>
            <person name="Murphy C."/>
            <person name="Neiman D."/>
            <person name="Pearson M."/>
            <person name="Priest M."/>
            <person name="Roberts A."/>
            <person name="Saif S."/>
            <person name="Shea T."/>
            <person name="Shenoy N."/>
            <person name="Sisk P."/>
            <person name="Stolte C."/>
            <person name="Sykes S."/>
            <person name="Yandava C."/>
            <person name="Wortman J."/>
            <person name="Nusbaum C."/>
            <person name="Birren B."/>
        </authorList>
    </citation>
    <scope>NUCLEOTIDE SEQUENCE</scope>
    <source>
        <strain evidence="2">R3-111a-1</strain>
    </source>
</reference>
<sequence length="60" mass="6982">MRDQKSPERLLLCVLWILCAKRPLTPAEFRHALWVALLDQQSAQNDRQVDSDVPDYGTSW</sequence>
<evidence type="ECO:0000313" key="3">
    <source>
        <dbReference type="EnsemblFungi" id="EJT67960"/>
    </source>
</evidence>
<keyword evidence="4" id="KW-1185">Reference proteome</keyword>
<dbReference type="OrthoDB" id="194358at2759"/>
<gene>
    <name evidence="3" type="primary">20354921</name>
    <name evidence="2" type="ORF">GGTG_14463</name>
</gene>